<organism evidence="2 3">
    <name type="scientific">Pelosinus baikalensis</name>
    <dbReference type="NCBI Taxonomy" id="2892015"/>
    <lineage>
        <taxon>Bacteria</taxon>
        <taxon>Bacillati</taxon>
        <taxon>Bacillota</taxon>
        <taxon>Negativicutes</taxon>
        <taxon>Selenomonadales</taxon>
        <taxon>Sporomusaceae</taxon>
        <taxon>Pelosinus</taxon>
    </lineage>
</organism>
<comment type="caution">
    <text evidence="2">The sequence shown here is derived from an EMBL/GenBank/DDBJ whole genome shotgun (WGS) entry which is preliminary data.</text>
</comment>
<dbReference type="EMBL" id="JAJHJB010000012">
    <property type="protein sequence ID" value="MCC5465824.1"/>
    <property type="molecule type" value="Genomic_DNA"/>
</dbReference>
<proteinExistence type="predicted"/>
<gene>
    <name evidence="2" type="ORF">LMF89_10695</name>
</gene>
<evidence type="ECO:0000313" key="3">
    <source>
        <dbReference type="Proteomes" id="UP001165492"/>
    </source>
</evidence>
<name>A0ABS8HTG8_9FIRM</name>
<dbReference type="Proteomes" id="UP001165492">
    <property type="component" value="Unassembled WGS sequence"/>
</dbReference>
<sequence>MVNKGKVLGSLALPLAGLMADQDIHIVHDQLASLHNIAYELGVNACYDPFMTLAFMSLPVIPALKLTDKGLVDVNKFGVLEVSV</sequence>
<feature type="domain" description="Adenine deaminase C-terminal" evidence="1">
    <location>
        <begin position="2"/>
        <end position="77"/>
    </location>
</feature>
<accession>A0ABS8HTG8</accession>
<protein>
    <recommendedName>
        <fullName evidence="1">Adenine deaminase C-terminal domain-containing protein</fullName>
    </recommendedName>
</protein>
<reference evidence="2" key="1">
    <citation type="submission" date="2021-11" db="EMBL/GenBank/DDBJ databases">
        <title>Description of a new species Pelosinus isolated from the bottom sediments of Lake Baikal.</title>
        <authorList>
            <person name="Zakharyuk A."/>
        </authorList>
    </citation>
    <scope>NUCLEOTIDE SEQUENCE</scope>
    <source>
        <strain evidence="2">Bkl1</strain>
    </source>
</reference>
<dbReference type="Pfam" id="PF13382">
    <property type="entry name" value="Adenine_deam_C"/>
    <property type="match status" value="1"/>
</dbReference>
<evidence type="ECO:0000313" key="2">
    <source>
        <dbReference type="EMBL" id="MCC5465824.1"/>
    </source>
</evidence>
<dbReference type="InterPro" id="IPR026912">
    <property type="entry name" value="Adenine_deam_C"/>
</dbReference>
<evidence type="ECO:0000259" key="1">
    <source>
        <dbReference type="Pfam" id="PF13382"/>
    </source>
</evidence>
<keyword evidence="3" id="KW-1185">Reference proteome</keyword>
<dbReference type="RefSeq" id="WP_369412581.1">
    <property type="nucleotide sequence ID" value="NZ_JAJHJB010000012.1"/>
</dbReference>